<proteinExistence type="predicted"/>
<evidence type="ECO:0000256" key="7">
    <source>
        <dbReference type="ARBA" id="ARBA00044525"/>
    </source>
</evidence>
<protein>
    <recommendedName>
        <fullName evidence="7">Transmembrane protein 196</fullName>
    </recommendedName>
</protein>
<name>A0A3B3CAD9_ORYME</name>
<dbReference type="PANTHER" id="PTHR28681:SF1">
    <property type="entry name" value="TRANSMEMBRANE PROTEIN 196"/>
    <property type="match status" value="1"/>
</dbReference>
<evidence type="ECO:0000256" key="5">
    <source>
        <dbReference type="ARBA" id="ARBA00022989"/>
    </source>
</evidence>
<dbReference type="InterPro" id="IPR037661">
    <property type="entry name" value="TMEM196"/>
</dbReference>
<evidence type="ECO:0000256" key="1">
    <source>
        <dbReference type="ARBA" id="ARBA00004141"/>
    </source>
</evidence>
<organism evidence="9 10">
    <name type="scientific">Oryzias melastigma</name>
    <name type="common">Marine medaka</name>
    <dbReference type="NCBI Taxonomy" id="30732"/>
    <lineage>
        <taxon>Eukaryota</taxon>
        <taxon>Metazoa</taxon>
        <taxon>Chordata</taxon>
        <taxon>Craniata</taxon>
        <taxon>Vertebrata</taxon>
        <taxon>Euteleostomi</taxon>
        <taxon>Actinopterygii</taxon>
        <taxon>Neopterygii</taxon>
        <taxon>Teleostei</taxon>
        <taxon>Neoteleostei</taxon>
        <taxon>Acanthomorphata</taxon>
        <taxon>Ovalentaria</taxon>
        <taxon>Atherinomorphae</taxon>
        <taxon>Beloniformes</taxon>
        <taxon>Adrianichthyidae</taxon>
        <taxon>Oryziinae</taxon>
        <taxon>Oryzias</taxon>
    </lineage>
</organism>
<dbReference type="OMA" id="NSCRYFF"/>
<keyword evidence="4" id="KW-0812">Transmembrane</keyword>
<accession>A0A3B3CAD9</accession>
<dbReference type="GeneTree" id="ENSGT00940000176107"/>
<dbReference type="GO" id="GO:0016020">
    <property type="term" value="C:membrane"/>
    <property type="evidence" value="ECO:0007669"/>
    <property type="project" value="UniProtKB-SubCell"/>
</dbReference>
<dbReference type="STRING" id="30732.ENSOMEP00000014268"/>
<evidence type="ECO:0000313" key="9">
    <source>
        <dbReference type="Ensembl" id="ENSOMEP00000014268.1"/>
    </source>
</evidence>
<keyword evidence="5" id="KW-1133">Transmembrane helix</keyword>
<feature type="chain" id="PRO_5017440336" description="Transmembrane protein 196" evidence="8">
    <location>
        <begin position="23"/>
        <end position="69"/>
    </location>
</feature>
<dbReference type="GO" id="GO:0005737">
    <property type="term" value="C:cytoplasm"/>
    <property type="evidence" value="ECO:0007669"/>
    <property type="project" value="UniProtKB-SubCell"/>
</dbReference>
<dbReference type="PaxDb" id="30732-ENSOMEP00000014268"/>
<dbReference type="PANTHER" id="PTHR28681">
    <property type="entry name" value="TRANSMEMBRANE PROTEIN 196"/>
    <property type="match status" value="1"/>
</dbReference>
<keyword evidence="3" id="KW-0963">Cytoplasm</keyword>
<evidence type="ECO:0000256" key="3">
    <source>
        <dbReference type="ARBA" id="ARBA00022490"/>
    </source>
</evidence>
<sequence>MCSSRKILWSLFVLSLLEVGLGVASIVLGAVGISWVRGEHKPRQGDASPVWSGLCVGPGTKSSPRFCSS</sequence>
<dbReference type="Ensembl" id="ENSOMET00000022125.1">
    <property type="protein sequence ID" value="ENSOMEP00000014268.1"/>
    <property type="gene ID" value="ENSOMEG00000015748.1"/>
</dbReference>
<reference evidence="9" key="2">
    <citation type="submission" date="2025-09" db="UniProtKB">
        <authorList>
            <consortium name="Ensembl"/>
        </authorList>
    </citation>
    <scope>IDENTIFICATION</scope>
</reference>
<evidence type="ECO:0000313" key="10">
    <source>
        <dbReference type="Proteomes" id="UP000261560"/>
    </source>
</evidence>
<evidence type="ECO:0000256" key="6">
    <source>
        <dbReference type="ARBA" id="ARBA00023136"/>
    </source>
</evidence>
<reference evidence="9" key="1">
    <citation type="submission" date="2025-08" db="UniProtKB">
        <authorList>
            <consortium name="Ensembl"/>
        </authorList>
    </citation>
    <scope>IDENTIFICATION</scope>
</reference>
<evidence type="ECO:0000256" key="4">
    <source>
        <dbReference type="ARBA" id="ARBA00022692"/>
    </source>
</evidence>
<evidence type="ECO:0000256" key="8">
    <source>
        <dbReference type="SAM" id="SignalP"/>
    </source>
</evidence>
<evidence type="ECO:0000256" key="2">
    <source>
        <dbReference type="ARBA" id="ARBA00004496"/>
    </source>
</evidence>
<dbReference type="AlphaFoldDB" id="A0A3B3CAD9"/>
<keyword evidence="8" id="KW-0732">Signal</keyword>
<keyword evidence="6" id="KW-0472">Membrane</keyword>
<comment type="subcellular location">
    <subcellularLocation>
        <location evidence="2">Cytoplasm</location>
    </subcellularLocation>
    <subcellularLocation>
        <location evidence="1">Membrane</location>
        <topology evidence="1">Multi-pass membrane protein</topology>
    </subcellularLocation>
</comment>
<dbReference type="Proteomes" id="UP000261560">
    <property type="component" value="Unplaced"/>
</dbReference>
<feature type="signal peptide" evidence="8">
    <location>
        <begin position="1"/>
        <end position="22"/>
    </location>
</feature>
<keyword evidence="10" id="KW-1185">Reference proteome</keyword>